<dbReference type="CDD" id="cd17535">
    <property type="entry name" value="REC_NarL-like"/>
    <property type="match status" value="1"/>
</dbReference>
<dbReference type="SUPFAM" id="SSF46894">
    <property type="entry name" value="C-terminal effector domain of the bipartite response regulators"/>
    <property type="match status" value="1"/>
</dbReference>
<dbReference type="PANTHER" id="PTHR43214">
    <property type="entry name" value="TWO-COMPONENT RESPONSE REGULATOR"/>
    <property type="match status" value="1"/>
</dbReference>
<dbReference type="Pfam" id="PF00196">
    <property type="entry name" value="GerE"/>
    <property type="match status" value="1"/>
</dbReference>
<dbReference type="PATRIC" id="fig|345309.4.peg.2452"/>
<dbReference type="PROSITE" id="PS50043">
    <property type="entry name" value="HTH_LUXR_2"/>
    <property type="match status" value="1"/>
</dbReference>
<dbReference type="Gene3D" id="1.10.10.10">
    <property type="entry name" value="Winged helix-like DNA-binding domain superfamily/Winged helix DNA-binding domain"/>
    <property type="match status" value="1"/>
</dbReference>
<evidence type="ECO:0000313" key="8">
    <source>
        <dbReference type="EMBL" id="KJV30978.1"/>
    </source>
</evidence>
<dbReference type="SMART" id="SM00448">
    <property type="entry name" value="REC"/>
    <property type="match status" value="1"/>
</dbReference>
<keyword evidence="9" id="KW-1185">Reference proteome</keyword>
<dbReference type="EMBL" id="JZRB01000030">
    <property type="protein sequence ID" value="KJV30978.1"/>
    <property type="molecule type" value="Genomic_DNA"/>
</dbReference>
<protein>
    <recommendedName>
        <fullName evidence="10">LuxR family two component transcriptional regulator</fullName>
    </recommendedName>
</protein>
<feature type="modified residue" description="4-aspartylphosphate" evidence="5">
    <location>
        <position position="41"/>
    </location>
</feature>
<dbReference type="InterPro" id="IPR016032">
    <property type="entry name" value="Sig_transdc_resp-reg_C-effctor"/>
</dbReference>
<accession>A0A0F3KID9</accession>
<evidence type="ECO:0000256" key="5">
    <source>
        <dbReference type="PROSITE-ProRule" id="PRU00169"/>
    </source>
</evidence>
<name>A0A0F3KID9_9GAMM</name>
<dbReference type="InterPro" id="IPR000792">
    <property type="entry name" value="Tscrpt_reg_LuxR_C"/>
</dbReference>
<evidence type="ECO:0000259" key="7">
    <source>
        <dbReference type="PROSITE" id="PS50110"/>
    </source>
</evidence>
<reference evidence="8 9" key="1">
    <citation type="submission" date="2015-03" db="EMBL/GenBank/DDBJ databases">
        <title>Draft genome sequence of Luteibacter yeojuensis strain SU11.</title>
        <authorList>
            <person name="Sulaiman J."/>
            <person name="Priya K."/>
            <person name="Chan K.-G."/>
        </authorList>
    </citation>
    <scope>NUCLEOTIDE SEQUENCE [LARGE SCALE GENOMIC DNA]</scope>
    <source>
        <strain evidence="8 9">SU11</strain>
    </source>
</reference>
<evidence type="ECO:0000256" key="1">
    <source>
        <dbReference type="ARBA" id="ARBA00022553"/>
    </source>
</evidence>
<evidence type="ECO:0000256" key="4">
    <source>
        <dbReference type="ARBA" id="ARBA00023163"/>
    </source>
</evidence>
<dbReference type="Gene3D" id="3.40.50.2300">
    <property type="match status" value="1"/>
</dbReference>
<proteinExistence type="predicted"/>
<dbReference type="GO" id="GO:0006355">
    <property type="term" value="P:regulation of DNA-templated transcription"/>
    <property type="evidence" value="ECO:0007669"/>
    <property type="project" value="InterPro"/>
</dbReference>
<organism evidence="8 9">
    <name type="scientific">Luteibacter yeojuensis</name>
    <dbReference type="NCBI Taxonomy" id="345309"/>
    <lineage>
        <taxon>Bacteria</taxon>
        <taxon>Pseudomonadati</taxon>
        <taxon>Pseudomonadota</taxon>
        <taxon>Gammaproteobacteria</taxon>
        <taxon>Lysobacterales</taxon>
        <taxon>Rhodanobacteraceae</taxon>
        <taxon>Luteibacter</taxon>
    </lineage>
</organism>
<comment type="caution">
    <text evidence="8">The sequence shown here is derived from an EMBL/GenBank/DDBJ whole genome shotgun (WGS) entry which is preliminary data.</text>
</comment>
<dbReference type="InterPro" id="IPR011006">
    <property type="entry name" value="CheY-like_superfamily"/>
</dbReference>
<keyword evidence="3" id="KW-0238">DNA-binding</keyword>
<dbReference type="GO" id="GO:0000160">
    <property type="term" value="P:phosphorelay signal transduction system"/>
    <property type="evidence" value="ECO:0007669"/>
    <property type="project" value="InterPro"/>
</dbReference>
<dbReference type="Pfam" id="PF00072">
    <property type="entry name" value="Response_reg"/>
    <property type="match status" value="1"/>
</dbReference>
<dbReference type="InterPro" id="IPR058245">
    <property type="entry name" value="NreC/VraR/RcsB-like_REC"/>
</dbReference>
<keyword evidence="1 5" id="KW-0597">Phosphoprotein</keyword>
<dbReference type="PANTHER" id="PTHR43214:SF41">
    <property type="entry name" value="NITRATE_NITRITE RESPONSE REGULATOR PROTEIN NARP"/>
    <property type="match status" value="1"/>
</dbReference>
<keyword evidence="2" id="KW-0805">Transcription regulation</keyword>
<gene>
    <name evidence="8" type="ORF">VI08_14245</name>
</gene>
<dbReference type="InterPro" id="IPR001789">
    <property type="entry name" value="Sig_transdc_resp-reg_receiver"/>
</dbReference>
<dbReference type="PRINTS" id="PR00038">
    <property type="entry name" value="HTHLUXR"/>
</dbReference>
<dbReference type="PROSITE" id="PS50110">
    <property type="entry name" value="RESPONSE_REGULATORY"/>
    <property type="match status" value="1"/>
</dbReference>
<dbReference type="SMART" id="SM00421">
    <property type="entry name" value="HTH_LUXR"/>
    <property type="match status" value="1"/>
</dbReference>
<dbReference type="SUPFAM" id="SSF52172">
    <property type="entry name" value="CheY-like"/>
    <property type="match status" value="1"/>
</dbReference>
<feature type="domain" description="HTH luxR-type" evidence="6">
    <location>
        <begin position="124"/>
        <end position="189"/>
    </location>
</feature>
<evidence type="ECO:0000256" key="3">
    <source>
        <dbReference type="ARBA" id="ARBA00023125"/>
    </source>
</evidence>
<evidence type="ECO:0000256" key="2">
    <source>
        <dbReference type="ARBA" id="ARBA00023015"/>
    </source>
</evidence>
<keyword evidence="4" id="KW-0804">Transcription</keyword>
<dbReference type="Proteomes" id="UP000033651">
    <property type="component" value="Unassembled WGS sequence"/>
</dbReference>
<dbReference type="OrthoDB" id="9796655at2"/>
<evidence type="ECO:0008006" key="10">
    <source>
        <dbReference type="Google" id="ProtNLM"/>
    </source>
</evidence>
<dbReference type="InterPro" id="IPR036388">
    <property type="entry name" value="WH-like_DNA-bd_sf"/>
</dbReference>
<dbReference type="GO" id="GO:0003677">
    <property type="term" value="F:DNA binding"/>
    <property type="evidence" value="ECO:0007669"/>
    <property type="project" value="UniProtKB-KW"/>
</dbReference>
<dbReference type="InterPro" id="IPR039420">
    <property type="entry name" value="WalR-like"/>
</dbReference>
<feature type="domain" description="Response regulatory" evidence="7">
    <location>
        <begin position="1"/>
        <end position="106"/>
    </location>
</feature>
<evidence type="ECO:0000259" key="6">
    <source>
        <dbReference type="PROSITE" id="PS50043"/>
    </source>
</evidence>
<evidence type="ECO:0000313" key="9">
    <source>
        <dbReference type="Proteomes" id="UP000033651"/>
    </source>
</evidence>
<dbReference type="CDD" id="cd06170">
    <property type="entry name" value="LuxR_C_like"/>
    <property type="match status" value="1"/>
</dbReference>
<sequence>MVAEGIERLLAGTADLVGIAQDGPGLLQLVRREKPDLVLSDVNMPGGNGLDVLKALRAEGDRTPFVFLTMHAEPALAATAMRAGANGYVLKEAAGEELLSALRQVLGGATYITPSLGNPALQAHALGMQELTPKQLEVLRLVAGGLRSKQIAERLGLSVRTVEAHKYTIMQILDVHSTLELVRRAEDLGLLF</sequence>
<dbReference type="AlphaFoldDB" id="A0A0F3KID9"/>